<dbReference type="EMBL" id="SRYG01000017">
    <property type="protein sequence ID" value="TGY65491.1"/>
    <property type="molecule type" value="Genomic_DNA"/>
</dbReference>
<protein>
    <submittedName>
        <fullName evidence="1">Rod shape-determining protein MreC</fullName>
    </submittedName>
</protein>
<evidence type="ECO:0000313" key="2">
    <source>
        <dbReference type="Proteomes" id="UP000308836"/>
    </source>
</evidence>
<name>A0AC61R671_9FIRM</name>
<organism evidence="1 2">
    <name type="scientific">Dubosiella muris</name>
    <dbReference type="NCBI Taxonomy" id="3038133"/>
    <lineage>
        <taxon>Bacteria</taxon>
        <taxon>Bacillati</taxon>
        <taxon>Bacillota</taxon>
        <taxon>Erysipelotrichia</taxon>
        <taxon>Erysipelotrichales</taxon>
        <taxon>Erysipelotrichaceae</taxon>
        <taxon>Dubosiella</taxon>
    </lineage>
</organism>
<proteinExistence type="predicted"/>
<dbReference type="Proteomes" id="UP000308836">
    <property type="component" value="Unassembled WGS sequence"/>
</dbReference>
<accession>A0AC61R671</accession>
<gene>
    <name evidence="1" type="primary">mreC</name>
    <name evidence="1" type="ORF">E5336_08570</name>
</gene>
<comment type="caution">
    <text evidence="1">The sequence shown here is derived from an EMBL/GenBank/DDBJ whole genome shotgun (WGS) entry which is preliminary data.</text>
</comment>
<evidence type="ECO:0000313" key="1">
    <source>
        <dbReference type="EMBL" id="TGY65491.1"/>
    </source>
</evidence>
<reference evidence="1" key="1">
    <citation type="submission" date="2019-04" db="EMBL/GenBank/DDBJ databases">
        <title>Microbes associate with the intestines of laboratory mice.</title>
        <authorList>
            <person name="Navarre W."/>
            <person name="Wong E."/>
            <person name="Huang K."/>
            <person name="Tropini C."/>
            <person name="Ng K."/>
            <person name="Yu B."/>
        </authorList>
    </citation>
    <scope>NUCLEOTIDE SEQUENCE</scope>
    <source>
        <strain evidence="1">NM09_H32</strain>
    </source>
</reference>
<sequence length="253" mass="27980">MLGLRQNTMTNPGYSAWTYIKYGLIDYPMTSLGSAISDVANLWHVYDDNVYLNEELAIQRSYQTMYQDEKNKNQELEEMLDMQNDLPDATRIHCVVLERSIQNWNQLFTISAGKNEGVKENMLVATSQGVVGLVEHVETATSTVRLLTSPKLHNDIAIEIPLDDGTTIEGVMQSYDSAKKAYTVNLFDHDATVTNGAQVATSGKGGNYPGGVFIGTVTDTVMNDDAIISTIYVKPVSNMQSFNYVTVIGNKKS</sequence>
<keyword evidence="2" id="KW-1185">Reference proteome</keyword>